<dbReference type="Pfam" id="PF17820">
    <property type="entry name" value="PDZ_6"/>
    <property type="match status" value="1"/>
</dbReference>
<name>A0AB34JF00_PRYPA</name>
<dbReference type="InterPro" id="IPR001478">
    <property type="entry name" value="PDZ"/>
</dbReference>
<evidence type="ECO:0000256" key="6">
    <source>
        <dbReference type="ARBA" id="ARBA00022801"/>
    </source>
</evidence>
<evidence type="ECO:0000256" key="7">
    <source>
        <dbReference type="ARBA" id="ARBA00022833"/>
    </source>
</evidence>
<evidence type="ECO:0000256" key="2">
    <source>
        <dbReference type="ARBA" id="ARBA00004141"/>
    </source>
</evidence>
<dbReference type="AlphaFoldDB" id="A0AB34JF00"/>
<comment type="subcellular location">
    <subcellularLocation>
        <location evidence="2">Membrane</location>
        <topology evidence="2">Multi-pass membrane protein</topology>
    </subcellularLocation>
</comment>
<dbReference type="Gene3D" id="2.30.42.10">
    <property type="match status" value="1"/>
</dbReference>
<dbReference type="EMBL" id="JBGBPQ010000009">
    <property type="protein sequence ID" value="KAL1519331.1"/>
    <property type="molecule type" value="Genomic_DNA"/>
</dbReference>
<evidence type="ECO:0000256" key="3">
    <source>
        <dbReference type="ARBA" id="ARBA00009989"/>
    </source>
</evidence>
<feature type="transmembrane region" description="Helical" evidence="11">
    <location>
        <begin position="12"/>
        <end position="38"/>
    </location>
</feature>
<evidence type="ECO:0000256" key="5">
    <source>
        <dbReference type="ARBA" id="ARBA00022692"/>
    </source>
</evidence>
<evidence type="ECO:0000259" key="12">
    <source>
        <dbReference type="PROSITE" id="PS50106"/>
    </source>
</evidence>
<keyword evidence="7" id="KW-0862">Zinc</keyword>
<evidence type="ECO:0000256" key="1">
    <source>
        <dbReference type="ARBA" id="ARBA00001947"/>
    </source>
</evidence>
<dbReference type="SMART" id="SM00228">
    <property type="entry name" value="PDZ"/>
    <property type="match status" value="1"/>
</dbReference>
<keyword evidence="4" id="KW-0645">Protease</keyword>
<keyword evidence="9" id="KW-0482">Metalloprotease</keyword>
<keyword evidence="6" id="KW-0378">Hydrolase</keyword>
<dbReference type="PANTHER" id="PTHR42837">
    <property type="entry name" value="REGULATOR OF SIGMA-E PROTEASE RSEP"/>
    <property type="match status" value="1"/>
</dbReference>
<dbReference type="PANTHER" id="PTHR42837:SF2">
    <property type="entry name" value="MEMBRANE METALLOPROTEASE ARASP2, CHLOROPLASTIC-RELATED"/>
    <property type="match status" value="1"/>
</dbReference>
<evidence type="ECO:0000256" key="8">
    <source>
        <dbReference type="ARBA" id="ARBA00022989"/>
    </source>
</evidence>
<feature type="domain" description="PDZ" evidence="12">
    <location>
        <begin position="161"/>
        <end position="201"/>
    </location>
</feature>
<evidence type="ECO:0000313" key="14">
    <source>
        <dbReference type="Proteomes" id="UP001515480"/>
    </source>
</evidence>
<evidence type="ECO:0000256" key="9">
    <source>
        <dbReference type="ARBA" id="ARBA00023049"/>
    </source>
</evidence>
<accession>A0AB34JF00</accession>
<dbReference type="Pfam" id="PF02163">
    <property type="entry name" value="Peptidase_M50"/>
    <property type="match status" value="1"/>
</dbReference>
<sequence>MRRVLGCGRHQAAAMSLALPAQTSLFLGFGAIVATILIHEAGHFAAARALDVRVKEFSVGVGPKLFALPQLPQLPRQPQYTLRLLPLGGYVSFPQYINATKLEERGIVIDKELSKDLQIQRDDPDLLENRPAVQQALVISGGVLANLMLAWSCFFMTSAVIGIPTTTQQQVMLSQVMPGSAAEATGLKAGDRLISINGRAVGQGEENLRESLMNLRGSLEAGRRFEAVVERSGSQISLGVQPLAKGETSLGVVLSPRALHVERRRLPVVQAATQSAKAVMFDLRTLSKDLASTLVKLCTGGSAPDVQGPLAIGLIGSSIASADPAKLVDFIALVSLNLAVVNSLPLPGLDGFLMLVLALQTAFRRKLPEDTRDIVNAAGSLFLLVVFSRVVMSDVLALVAAQPSLASALGSAGLPSAVLGVLVIQQLSRRPPPDGHAGSVDTVQPRRSAFKVRWPWASRSS</sequence>
<dbReference type="SUPFAM" id="SSF50156">
    <property type="entry name" value="PDZ domain-like"/>
    <property type="match status" value="1"/>
</dbReference>
<gene>
    <name evidence="13" type="ORF">AB1Y20_022857</name>
</gene>
<comment type="caution">
    <text evidence="13">The sequence shown here is derived from an EMBL/GenBank/DDBJ whole genome shotgun (WGS) entry which is preliminary data.</text>
</comment>
<dbReference type="InterPro" id="IPR004387">
    <property type="entry name" value="Pept_M50_Zn"/>
</dbReference>
<evidence type="ECO:0000313" key="13">
    <source>
        <dbReference type="EMBL" id="KAL1519331.1"/>
    </source>
</evidence>
<proteinExistence type="inferred from homology"/>
<comment type="cofactor">
    <cofactor evidence="1">
        <name>Zn(2+)</name>
        <dbReference type="ChEBI" id="CHEBI:29105"/>
    </cofactor>
</comment>
<dbReference type="InterPro" id="IPR041489">
    <property type="entry name" value="PDZ_6"/>
</dbReference>
<dbReference type="PROSITE" id="PS50106">
    <property type="entry name" value="PDZ"/>
    <property type="match status" value="1"/>
</dbReference>
<reference evidence="13 14" key="1">
    <citation type="journal article" date="2024" name="Science">
        <title>Giant polyketide synthase enzymes in the biosynthesis of giant marine polyether toxins.</title>
        <authorList>
            <person name="Fallon T.R."/>
            <person name="Shende V.V."/>
            <person name="Wierzbicki I.H."/>
            <person name="Pendleton A.L."/>
            <person name="Watervoot N.F."/>
            <person name="Auber R.P."/>
            <person name="Gonzalez D.J."/>
            <person name="Wisecaver J.H."/>
            <person name="Moore B.S."/>
        </authorList>
    </citation>
    <scope>NUCLEOTIDE SEQUENCE [LARGE SCALE GENOMIC DNA]</scope>
    <source>
        <strain evidence="13 14">12B1</strain>
    </source>
</reference>
<dbReference type="InterPro" id="IPR036034">
    <property type="entry name" value="PDZ_sf"/>
</dbReference>
<organism evidence="13 14">
    <name type="scientific">Prymnesium parvum</name>
    <name type="common">Toxic golden alga</name>
    <dbReference type="NCBI Taxonomy" id="97485"/>
    <lineage>
        <taxon>Eukaryota</taxon>
        <taxon>Haptista</taxon>
        <taxon>Haptophyta</taxon>
        <taxon>Prymnesiophyceae</taxon>
        <taxon>Prymnesiales</taxon>
        <taxon>Prymnesiaceae</taxon>
        <taxon>Prymnesium</taxon>
    </lineage>
</organism>
<dbReference type="GO" id="GO:0016020">
    <property type="term" value="C:membrane"/>
    <property type="evidence" value="ECO:0007669"/>
    <property type="project" value="UniProtKB-SubCell"/>
</dbReference>
<evidence type="ECO:0000256" key="4">
    <source>
        <dbReference type="ARBA" id="ARBA00022670"/>
    </source>
</evidence>
<evidence type="ECO:0000256" key="11">
    <source>
        <dbReference type="SAM" id="Phobius"/>
    </source>
</evidence>
<keyword evidence="10 11" id="KW-0472">Membrane</keyword>
<keyword evidence="8 11" id="KW-1133">Transmembrane helix</keyword>
<dbReference type="Proteomes" id="UP001515480">
    <property type="component" value="Unassembled WGS sequence"/>
</dbReference>
<keyword evidence="14" id="KW-1185">Reference proteome</keyword>
<dbReference type="GO" id="GO:0004222">
    <property type="term" value="F:metalloendopeptidase activity"/>
    <property type="evidence" value="ECO:0007669"/>
    <property type="project" value="InterPro"/>
</dbReference>
<keyword evidence="5 11" id="KW-0812">Transmembrane</keyword>
<evidence type="ECO:0000256" key="10">
    <source>
        <dbReference type="ARBA" id="ARBA00023136"/>
    </source>
</evidence>
<comment type="similarity">
    <text evidence="3">Belongs to the peptidase M50A family.</text>
</comment>
<dbReference type="InterPro" id="IPR008915">
    <property type="entry name" value="Peptidase_M50"/>
</dbReference>
<protein>
    <recommendedName>
        <fullName evidence="12">PDZ domain-containing protein</fullName>
    </recommendedName>
</protein>
<dbReference type="GO" id="GO:0006508">
    <property type="term" value="P:proteolysis"/>
    <property type="evidence" value="ECO:0007669"/>
    <property type="project" value="UniProtKB-KW"/>
</dbReference>